<evidence type="ECO:0000256" key="3">
    <source>
        <dbReference type="ARBA" id="ARBA00022989"/>
    </source>
</evidence>
<organism evidence="7 8">
    <name type="scientific">Sistotremastrum suecicum HHB10207 ss-3</name>
    <dbReference type="NCBI Taxonomy" id="1314776"/>
    <lineage>
        <taxon>Eukaryota</taxon>
        <taxon>Fungi</taxon>
        <taxon>Dikarya</taxon>
        <taxon>Basidiomycota</taxon>
        <taxon>Agaricomycotina</taxon>
        <taxon>Agaricomycetes</taxon>
        <taxon>Sistotremastrales</taxon>
        <taxon>Sistotremastraceae</taxon>
        <taxon>Sistotremastrum</taxon>
    </lineage>
</organism>
<dbReference type="SUPFAM" id="SSF103481">
    <property type="entry name" value="Multidrug resistance efflux transporter EmrE"/>
    <property type="match status" value="2"/>
</dbReference>
<evidence type="ECO:0000313" key="8">
    <source>
        <dbReference type="Proteomes" id="UP000076798"/>
    </source>
</evidence>
<keyword evidence="2 5" id="KW-0812">Transmembrane</keyword>
<feature type="transmembrane region" description="Helical" evidence="5">
    <location>
        <begin position="295"/>
        <end position="313"/>
    </location>
</feature>
<keyword evidence="4 5" id="KW-0472">Membrane</keyword>
<keyword evidence="8" id="KW-1185">Reference proteome</keyword>
<dbReference type="InterPro" id="IPR000620">
    <property type="entry name" value="EamA_dom"/>
</dbReference>
<feature type="transmembrane region" description="Helical" evidence="5">
    <location>
        <begin position="212"/>
        <end position="232"/>
    </location>
</feature>
<evidence type="ECO:0000256" key="5">
    <source>
        <dbReference type="SAM" id="Phobius"/>
    </source>
</evidence>
<dbReference type="GO" id="GO:0016020">
    <property type="term" value="C:membrane"/>
    <property type="evidence" value="ECO:0007669"/>
    <property type="project" value="UniProtKB-SubCell"/>
</dbReference>
<comment type="subcellular location">
    <subcellularLocation>
        <location evidence="1">Membrane</location>
        <topology evidence="1">Multi-pass membrane protein</topology>
    </subcellularLocation>
</comment>
<gene>
    <name evidence="7" type="ORF">SISSUDRAFT_119690</name>
</gene>
<evidence type="ECO:0000256" key="2">
    <source>
        <dbReference type="ARBA" id="ARBA00022692"/>
    </source>
</evidence>
<evidence type="ECO:0000259" key="6">
    <source>
        <dbReference type="Pfam" id="PF00892"/>
    </source>
</evidence>
<evidence type="ECO:0000256" key="4">
    <source>
        <dbReference type="ARBA" id="ARBA00023136"/>
    </source>
</evidence>
<dbReference type="InterPro" id="IPR037185">
    <property type="entry name" value="EmrE-like"/>
</dbReference>
<dbReference type="Pfam" id="PF00892">
    <property type="entry name" value="EamA"/>
    <property type="match status" value="2"/>
</dbReference>
<feature type="domain" description="EamA" evidence="6">
    <location>
        <begin position="45"/>
        <end position="155"/>
    </location>
</feature>
<evidence type="ECO:0000313" key="7">
    <source>
        <dbReference type="EMBL" id="KZT35885.1"/>
    </source>
</evidence>
<dbReference type="PANTHER" id="PTHR22911">
    <property type="entry name" value="ACYL-MALONYL CONDENSING ENZYME-RELATED"/>
    <property type="match status" value="1"/>
</dbReference>
<feature type="transmembrane region" description="Helical" evidence="5">
    <location>
        <begin position="177"/>
        <end position="200"/>
    </location>
</feature>
<dbReference type="EMBL" id="KV428124">
    <property type="protein sequence ID" value="KZT35885.1"/>
    <property type="molecule type" value="Genomic_DNA"/>
</dbReference>
<accession>A0A166B0P1</accession>
<feature type="transmembrane region" description="Helical" evidence="5">
    <location>
        <begin position="238"/>
        <end position="260"/>
    </location>
</feature>
<name>A0A166B0P1_9AGAM</name>
<feature type="domain" description="EamA" evidence="6">
    <location>
        <begin position="184"/>
        <end position="311"/>
    </location>
</feature>
<keyword evidence="3 5" id="KW-1133">Transmembrane helix</keyword>
<sequence length="351" mass="38179">MIAVSNIFGCGMNVCVKLLNGLENPVPAIEVRDFFFQLATLQFCSLLNVLQLVGLRMFFTYFICIAYMHYTNVSNPVLGPPDVRLFLVLRGFTGFCGLFMMWKSLQYLGVADAVTLTFLLPTFTAIIAFVSLGETLSAGELIGGAVSLCGVVLIAQPSFLFGRYGHVAANSTPAERLWAVGISMIGIIGGSISVTAMRFIGHRAHVLHSLAYFAFCSTIASVSGMILLKIPFVMPTSWTWLLLFMTIFIFGFAAQMLLAAGLQREKAARGMLGMYIQVVFAMIFDRVVFQEKPSLLSYSGTALIIGSAVYIALSKTADATHPVNTTEEDVEVQSVPLDLGSSNKHAMKEIV</sequence>
<feature type="transmembrane region" description="Helical" evidence="5">
    <location>
        <begin position="142"/>
        <end position="165"/>
    </location>
</feature>
<dbReference type="PANTHER" id="PTHR22911:SF6">
    <property type="entry name" value="SOLUTE CARRIER FAMILY 35 MEMBER G1"/>
    <property type="match status" value="1"/>
</dbReference>
<protein>
    <submittedName>
        <fullName evidence="7">Drug/metabolite transporter superfamily</fullName>
    </submittedName>
</protein>
<dbReference type="STRING" id="1314776.A0A166B0P1"/>
<feature type="transmembrane region" description="Helical" evidence="5">
    <location>
        <begin position="108"/>
        <end position="130"/>
    </location>
</feature>
<reference evidence="7 8" key="1">
    <citation type="journal article" date="2016" name="Mol. Biol. Evol.">
        <title>Comparative Genomics of Early-Diverging Mushroom-Forming Fungi Provides Insights into the Origins of Lignocellulose Decay Capabilities.</title>
        <authorList>
            <person name="Nagy L.G."/>
            <person name="Riley R."/>
            <person name="Tritt A."/>
            <person name="Adam C."/>
            <person name="Daum C."/>
            <person name="Floudas D."/>
            <person name="Sun H."/>
            <person name="Yadav J.S."/>
            <person name="Pangilinan J."/>
            <person name="Larsson K.H."/>
            <person name="Matsuura K."/>
            <person name="Barry K."/>
            <person name="Labutti K."/>
            <person name="Kuo R."/>
            <person name="Ohm R.A."/>
            <person name="Bhattacharya S.S."/>
            <person name="Shirouzu T."/>
            <person name="Yoshinaga Y."/>
            <person name="Martin F.M."/>
            <person name="Grigoriev I.V."/>
            <person name="Hibbett D.S."/>
        </authorList>
    </citation>
    <scope>NUCLEOTIDE SEQUENCE [LARGE SCALE GENOMIC DNA]</scope>
    <source>
        <strain evidence="7 8">HHB10207 ss-3</strain>
    </source>
</reference>
<dbReference type="AlphaFoldDB" id="A0A166B0P1"/>
<feature type="transmembrane region" description="Helical" evidence="5">
    <location>
        <begin position="49"/>
        <end position="70"/>
    </location>
</feature>
<evidence type="ECO:0000256" key="1">
    <source>
        <dbReference type="ARBA" id="ARBA00004141"/>
    </source>
</evidence>
<dbReference type="OrthoDB" id="306876at2759"/>
<dbReference type="Proteomes" id="UP000076798">
    <property type="component" value="Unassembled WGS sequence"/>
</dbReference>
<proteinExistence type="predicted"/>
<feature type="transmembrane region" description="Helical" evidence="5">
    <location>
        <begin position="272"/>
        <end position="289"/>
    </location>
</feature>